<feature type="transmembrane region" description="Helical" evidence="6">
    <location>
        <begin position="203"/>
        <end position="220"/>
    </location>
</feature>
<accession>A0ABW4ZMM3</accession>
<proteinExistence type="inferred from homology"/>
<evidence type="ECO:0000256" key="1">
    <source>
        <dbReference type="ARBA" id="ARBA00004141"/>
    </source>
</evidence>
<comment type="subcellular location">
    <subcellularLocation>
        <location evidence="1">Membrane</location>
        <topology evidence="1">Multi-pass membrane protein</topology>
    </subcellularLocation>
</comment>
<feature type="transmembrane region" description="Helical" evidence="6">
    <location>
        <begin position="72"/>
        <end position="89"/>
    </location>
</feature>
<keyword evidence="5 6" id="KW-0472">Membrane</keyword>
<dbReference type="InterPro" id="IPR002794">
    <property type="entry name" value="DUF92_TMEM19"/>
</dbReference>
<dbReference type="Proteomes" id="UP001597387">
    <property type="component" value="Unassembled WGS sequence"/>
</dbReference>
<comment type="similarity">
    <text evidence="2">Belongs to the TMEM19 family.</text>
</comment>
<evidence type="ECO:0000313" key="7">
    <source>
        <dbReference type="EMBL" id="MFD2163354.1"/>
    </source>
</evidence>
<evidence type="ECO:0000256" key="5">
    <source>
        <dbReference type="ARBA" id="ARBA00023136"/>
    </source>
</evidence>
<feature type="transmembrane region" description="Helical" evidence="6">
    <location>
        <begin position="35"/>
        <end position="52"/>
    </location>
</feature>
<feature type="transmembrane region" description="Helical" evidence="6">
    <location>
        <begin position="169"/>
        <end position="191"/>
    </location>
</feature>
<dbReference type="PANTHER" id="PTHR13353:SF5">
    <property type="entry name" value="TRANSMEMBRANE PROTEIN 19"/>
    <property type="match status" value="1"/>
</dbReference>
<gene>
    <name evidence="7" type="ORF">ACFSJU_13185</name>
</gene>
<dbReference type="Pfam" id="PF01940">
    <property type="entry name" value="DUF92"/>
    <property type="match status" value="1"/>
</dbReference>
<dbReference type="EMBL" id="JBHUHZ010000002">
    <property type="protein sequence ID" value="MFD2163354.1"/>
    <property type="molecule type" value="Genomic_DNA"/>
</dbReference>
<protein>
    <submittedName>
        <fullName evidence="7">DUF92 domain-containing protein</fullName>
    </submittedName>
</protein>
<name>A0ABW4ZMM3_9SPHI</name>
<evidence type="ECO:0000256" key="6">
    <source>
        <dbReference type="SAM" id="Phobius"/>
    </source>
</evidence>
<dbReference type="RefSeq" id="WP_255901024.1">
    <property type="nucleotide sequence ID" value="NZ_JAFMZO010000002.1"/>
</dbReference>
<evidence type="ECO:0000256" key="4">
    <source>
        <dbReference type="ARBA" id="ARBA00022989"/>
    </source>
</evidence>
<evidence type="ECO:0000313" key="8">
    <source>
        <dbReference type="Proteomes" id="UP001597387"/>
    </source>
</evidence>
<comment type="caution">
    <text evidence="7">The sequence shown here is derived from an EMBL/GenBank/DDBJ whole genome shotgun (WGS) entry which is preliminary data.</text>
</comment>
<keyword evidence="3 6" id="KW-0812">Transmembrane</keyword>
<keyword evidence="4 6" id="KW-1133">Transmembrane helix</keyword>
<dbReference type="PANTHER" id="PTHR13353">
    <property type="entry name" value="TRANSMEMBRANE PROTEIN 19"/>
    <property type="match status" value="1"/>
</dbReference>
<organism evidence="7 8">
    <name type="scientific">Paradesertivirga mongoliensis</name>
    <dbReference type="NCBI Taxonomy" id="2100740"/>
    <lineage>
        <taxon>Bacteria</taxon>
        <taxon>Pseudomonadati</taxon>
        <taxon>Bacteroidota</taxon>
        <taxon>Sphingobacteriia</taxon>
        <taxon>Sphingobacteriales</taxon>
        <taxon>Sphingobacteriaceae</taxon>
        <taxon>Paradesertivirga</taxon>
    </lineage>
</organism>
<evidence type="ECO:0000256" key="2">
    <source>
        <dbReference type="ARBA" id="ARBA00009012"/>
    </source>
</evidence>
<feature type="transmembrane region" description="Helical" evidence="6">
    <location>
        <begin position="12"/>
        <end position="29"/>
    </location>
</feature>
<sequence>MFFSVLTKKLTVYASLTGGVLAFLIYAGLGPTGMLLLATFFILGTAVTSWRYGEKKQMHVAENATGRTSGQVLANAGFPSLIALLSILLPEHQQLFLLMAAAGFSAAAADTVSSELGTLYGKRFYNILSLKPDKRGLDGVVSIEGTLFGIVGSVLIASVFAVMQGLNTNFFWIVFAGTVGNMSDSVLGASLERSNALNNNQVNFLNTLVAGFSVLLSLIGA</sequence>
<feature type="transmembrane region" description="Helical" evidence="6">
    <location>
        <begin position="141"/>
        <end position="163"/>
    </location>
</feature>
<keyword evidence="8" id="KW-1185">Reference proteome</keyword>
<reference evidence="8" key="1">
    <citation type="journal article" date="2019" name="Int. J. Syst. Evol. Microbiol.">
        <title>The Global Catalogue of Microorganisms (GCM) 10K type strain sequencing project: providing services to taxonomists for standard genome sequencing and annotation.</title>
        <authorList>
            <consortium name="The Broad Institute Genomics Platform"/>
            <consortium name="The Broad Institute Genome Sequencing Center for Infectious Disease"/>
            <person name="Wu L."/>
            <person name="Ma J."/>
        </authorList>
    </citation>
    <scope>NUCLEOTIDE SEQUENCE [LARGE SCALE GENOMIC DNA]</scope>
    <source>
        <strain evidence="8">KCTC 42217</strain>
    </source>
</reference>
<evidence type="ECO:0000256" key="3">
    <source>
        <dbReference type="ARBA" id="ARBA00022692"/>
    </source>
</evidence>